<dbReference type="EMBL" id="LKEB01000024">
    <property type="protein sequence ID" value="ROW12017.1"/>
    <property type="molecule type" value="Genomic_DNA"/>
</dbReference>
<evidence type="ECO:0000256" key="1">
    <source>
        <dbReference type="SAM" id="SignalP"/>
    </source>
</evidence>
<accession>A0A423X878</accession>
<proteinExistence type="predicted"/>
<gene>
    <name evidence="2" type="ORF">VPNG_05224</name>
</gene>
<dbReference type="InParanoid" id="A0A423X878"/>
<name>A0A423X878_9PEZI</name>
<dbReference type="PANTHER" id="PTHR35605">
    <property type="entry name" value="ECP2 EFFECTOR PROTEIN DOMAIN-CONTAINING PROTEIN-RELATED"/>
    <property type="match status" value="1"/>
</dbReference>
<comment type="caution">
    <text evidence="2">The sequence shown here is derived from an EMBL/GenBank/DDBJ whole genome shotgun (WGS) entry which is preliminary data.</text>
</comment>
<keyword evidence="1" id="KW-0732">Signal</keyword>
<protein>
    <recommendedName>
        <fullName evidence="4">Ecp2 effector protein domain-containing protein</fullName>
    </recommendedName>
</protein>
<dbReference type="STRING" id="1230097.A0A423X878"/>
<sequence>MRASLTTTIILNVAALVAGAPAPTAGDFGHGSGTTPGLEARGDTINGMHYCGLFANADSSDAADLISSLGGDKKKDEYPIASHGCKRVACHNTSGVYVCNDNNHKITVSGASVANAAAYINKHCCYAPSASGRGGHPIRSGQQFTQWGWNVAVGYANCNDDVRLRPADALGWGVNPGTCAAQKGLTNANSNY</sequence>
<evidence type="ECO:0008006" key="4">
    <source>
        <dbReference type="Google" id="ProtNLM"/>
    </source>
</evidence>
<evidence type="ECO:0000313" key="2">
    <source>
        <dbReference type="EMBL" id="ROW12017.1"/>
    </source>
</evidence>
<dbReference type="OrthoDB" id="5272418at2759"/>
<dbReference type="Proteomes" id="UP000285146">
    <property type="component" value="Unassembled WGS sequence"/>
</dbReference>
<feature type="signal peptide" evidence="1">
    <location>
        <begin position="1"/>
        <end position="19"/>
    </location>
</feature>
<keyword evidence="3" id="KW-1185">Reference proteome</keyword>
<dbReference type="PANTHER" id="PTHR35605:SF1">
    <property type="entry name" value="ECP2 EFFECTOR PROTEIN DOMAIN-CONTAINING PROTEIN-RELATED"/>
    <property type="match status" value="1"/>
</dbReference>
<evidence type="ECO:0000313" key="3">
    <source>
        <dbReference type="Proteomes" id="UP000285146"/>
    </source>
</evidence>
<feature type="chain" id="PRO_5019519329" description="Ecp2 effector protein domain-containing protein" evidence="1">
    <location>
        <begin position="20"/>
        <end position="192"/>
    </location>
</feature>
<organism evidence="2 3">
    <name type="scientific">Cytospora leucostoma</name>
    <dbReference type="NCBI Taxonomy" id="1230097"/>
    <lineage>
        <taxon>Eukaryota</taxon>
        <taxon>Fungi</taxon>
        <taxon>Dikarya</taxon>
        <taxon>Ascomycota</taxon>
        <taxon>Pezizomycotina</taxon>
        <taxon>Sordariomycetes</taxon>
        <taxon>Sordariomycetidae</taxon>
        <taxon>Diaporthales</taxon>
        <taxon>Cytosporaceae</taxon>
        <taxon>Cytospora</taxon>
    </lineage>
</organism>
<reference evidence="2 3" key="1">
    <citation type="submission" date="2015-09" db="EMBL/GenBank/DDBJ databases">
        <title>Host preference determinants of Valsa canker pathogens revealed by comparative genomics.</title>
        <authorList>
            <person name="Yin Z."/>
            <person name="Huang L."/>
        </authorList>
    </citation>
    <scope>NUCLEOTIDE SEQUENCE [LARGE SCALE GENOMIC DNA]</scope>
    <source>
        <strain evidence="2 3">SXYLt</strain>
    </source>
</reference>
<dbReference type="AlphaFoldDB" id="A0A423X878"/>